<dbReference type="EMBL" id="AMZN01000050">
    <property type="protein sequence ID" value="ELR70702.1"/>
    <property type="molecule type" value="Genomic_DNA"/>
</dbReference>
<reference evidence="1 2" key="1">
    <citation type="submission" date="2012-12" db="EMBL/GenBank/DDBJ databases">
        <title>Genome assembly of Fulvivirga imtechensis AK7.</title>
        <authorList>
            <person name="Nupur N."/>
            <person name="Khatri I."/>
            <person name="Kumar R."/>
            <person name="Subramanian S."/>
            <person name="Pinnaka A."/>
        </authorList>
    </citation>
    <scope>NUCLEOTIDE SEQUENCE [LARGE SCALE GENOMIC DNA]</scope>
    <source>
        <strain evidence="1 2">AK7</strain>
    </source>
</reference>
<dbReference type="STRING" id="1237149.C900_03475"/>
<comment type="caution">
    <text evidence="1">The sequence shown here is derived from an EMBL/GenBank/DDBJ whole genome shotgun (WGS) entry which is preliminary data.</text>
</comment>
<evidence type="ECO:0000313" key="1">
    <source>
        <dbReference type="EMBL" id="ELR70702.1"/>
    </source>
</evidence>
<evidence type="ECO:0000313" key="2">
    <source>
        <dbReference type="Proteomes" id="UP000011135"/>
    </source>
</evidence>
<proteinExistence type="predicted"/>
<dbReference type="AlphaFoldDB" id="L8JTS2"/>
<dbReference type="Proteomes" id="UP000011135">
    <property type="component" value="Unassembled WGS sequence"/>
</dbReference>
<gene>
    <name evidence="1" type="ORF">C900_03475</name>
</gene>
<organism evidence="1 2">
    <name type="scientific">Fulvivirga imtechensis AK7</name>
    <dbReference type="NCBI Taxonomy" id="1237149"/>
    <lineage>
        <taxon>Bacteria</taxon>
        <taxon>Pseudomonadati</taxon>
        <taxon>Bacteroidota</taxon>
        <taxon>Cytophagia</taxon>
        <taxon>Cytophagales</taxon>
        <taxon>Fulvivirgaceae</taxon>
        <taxon>Fulvivirga</taxon>
    </lineage>
</organism>
<protein>
    <submittedName>
        <fullName evidence="1">Uncharacterized protein</fullName>
    </submittedName>
</protein>
<name>L8JTS2_9BACT</name>
<accession>L8JTS2</accession>
<keyword evidence="2" id="KW-1185">Reference proteome</keyword>
<sequence length="49" mass="5798">MLNNLFIVALNLIKRNVPKDKVAQSYDFFVIFSIPHTFAKNLRSYCPFY</sequence>